<feature type="compositionally biased region" description="Polar residues" evidence="3">
    <location>
        <begin position="483"/>
        <end position="500"/>
    </location>
</feature>
<evidence type="ECO:0000256" key="2">
    <source>
        <dbReference type="ARBA" id="ARBA00022737"/>
    </source>
</evidence>
<feature type="compositionally biased region" description="Low complexity" evidence="3">
    <location>
        <begin position="463"/>
        <end position="482"/>
    </location>
</feature>
<name>A0AAD7TNP7_9APHY</name>
<evidence type="ECO:0000313" key="4">
    <source>
        <dbReference type="EMBL" id="KAJ8472936.1"/>
    </source>
</evidence>
<keyword evidence="2" id="KW-0677">Repeat</keyword>
<dbReference type="PANTHER" id="PTHR46093:SF18">
    <property type="entry name" value="FIBRONECTIN TYPE-III DOMAIN-CONTAINING PROTEIN"/>
    <property type="match status" value="1"/>
</dbReference>
<keyword evidence="1" id="KW-0880">Kelch repeat</keyword>
<dbReference type="AlphaFoldDB" id="A0AAD7TNP7"/>
<dbReference type="InterPro" id="IPR015915">
    <property type="entry name" value="Kelch-typ_b-propeller"/>
</dbReference>
<dbReference type="EMBL" id="JAPEVG010000240">
    <property type="protein sequence ID" value="KAJ8472936.1"/>
    <property type="molecule type" value="Genomic_DNA"/>
</dbReference>
<dbReference type="Proteomes" id="UP001215151">
    <property type="component" value="Unassembled WGS sequence"/>
</dbReference>
<gene>
    <name evidence="4" type="ORF">ONZ51_g8193</name>
</gene>
<dbReference type="InterPro" id="IPR006652">
    <property type="entry name" value="Kelch_1"/>
</dbReference>
<dbReference type="Pfam" id="PF01344">
    <property type="entry name" value="Kelch_1"/>
    <property type="match status" value="1"/>
</dbReference>
<evidence type="ECO:0000256" key="3">
    <source>
        <dbReference type="SAM" id="MobiDB-lite"/>
    </source>
</evidence>
<feature type="region of interest" description="Disordered" evidence="3">
    <location>
        <begin position="463"/>
        <end position="563"/>
    </location>
</feature>
<feature type="compositionally biased region" description="Basic and acidic residues" evidence="3">
    <location>
        <begin position="513"/>
        <end position="545"/>
    </location>
</feature>
<sequence>MTSSNAPFLEKAAFLDAMRILQDTEPFPPTKPASALRQPRTPVTTASTTASIDLNSIGEEEARKIVSEEHRALGYRPPGGSLAAQAQAAAARHPEGSLIPPNEKALIEAAEADAVRIAGELGGQPAHKMDHWTVPGKGRLLTAAETLGIDLRGVGKSGWREFILGPVSPCSLPPAALFVDEAQQIMSEEHSELGYRPPAGSLATEAQAAATHHPQGEPGVEHPDPITLVEAAREDAQRVAAEREPDTVPCINVHTITKQEAQLLESYEHKLIYVYPVPYGESLTVDPELAAFLYSEEHRTLGYDPPADNIAVIAQSLADQNAMDGGTRTLADAVLSWAVGSGNPISPAGIVRGERRPRGAEAFQGERRAYARSVICTRPWALRVLELIVFFVVLPPRHPSSTLTPMPPPELRTTMDSPRMVMGTLSEVPEEGPLTPSARSPYFHHSVTGSATTFKAATSTTSLASAASSSRTPSGTRTPSSLVRSATTRSASGDTLSGVTTPRRHRSRSPATIKERDKDRDRDRDRDRDDRSTSGRERDGRDAKNGKGSATATPQQPPHRVRNTPHIHHVKDAELAPATLMHWSRAPVYGLMPPRGMRAHSVTLIDNVAWLFGGCDERACWRDVFCFNTETMQWTHPEVQGDIPKPCRAHTATLVDRKIYVFGGGEGGEYYNDVYVLDTATRRWYHPLSSDVPESERTTPYPPPRRAHTSVLYKNKLWIFGGGNGNNALNDVWTLDLSGGLDRLRWEEVVTHGEKPSSRGYHTANLIGNVMVLVGGSDGQQCFSDIWCLNLDSLLWSLVKLGENHRRLSHTATQVGSYLFIYGGHDGANYMQDLLLFNLVSLQYEPRQVAGKPPSMRGYHAACLADSRVFIFGGFNGTEVFDDVHILDLAGAAYLPQVTSFRIDVE</sequence>
<comment type="caution">
    <text evidence="4">The sequence shown here is derived from an EMBL/GenBank/DDBJ whole genome shotgun (WGS) entry which is preliminary data.</text>
</comment>
<keyword evidence="5" id="KW-1185">Reference proteome</keyword>
<reference evidence="4" key="1">
    <citation type="submission" date="2022-11" db="EMBL/GenBank/DDBJ databases">
        <title>Genome Sequence of Cubamyces cubensis.</title>
        <authorList>
            <person name="Buettner E."/>
        </authorList>
    </citation>
    <scope>NUCLEOTIDE SEQUENCE</scope>
    <source>
        <strain evidence="4">MPL-01</strain>
    </source>
</reference>
<dbReference type="Pfam" id="PF24681">
    <property type="entry name" value="Kelch_KLHDC2_KLHL20_DRC7"/>
    <property type="match status" value="2"/>
</dbReference>
<evidence type="ECO:0008006" key="6">
    <source>
        <dbReference type="Google" id="ProtNLM"/>
    </source>
</evidence>
<organism evidence="4 5">
    <name type="scientific">Trametes cubensis</name>
    <dbReference type="NCBI Taxonomy" id="1111947"/>
    <lineage>
        <taxon>Eukaryota</taxon>
        <taxon>Fungi</taxon>
        <taxon>Dikarya</taxon>
        <taxon>Basidiomycota</taxon>
        <taxon>Agaricomycotina</taxon>
        <taxon>Agaricomycetes</taxon>
        <taxon>Polyporales</taxon>
        <taxon>Polyporaceae</taxon>
        <taxon>Trametes</taxon>
    </lineage>
</organism>
<feature type="region of interest" description="Disordered" evidence="3">
    <location>
        <begin position="197"/>
        <end position="223"/>
    </location>
</feature>
<dbReference type="Gene3D" id="2.120.10.80">
    <property type="entry name" value="Kelch-type beta propeller"/>
    <property type="match status" value="2"/>
</dbReference>
<dbReference type="PANTHER" id="PTHR46093">
    <property type="entry name" value="ACYL-COA-BINDING DOMAIN-CONTAINING PROTEIN 5"/>
    <property type="match status" value="1"/>
</dbReference>
<dbReference type="SUPFAM" id="SSF117281">
    <property type="entry name" value="Kelch motif"/>
    <property type="match status" value="1"/>
</dbReference>
<accession>A0AAD7TNP7</accession>
<evidence type="ECO:0000256" key="1">
    <source>
        <dbReference type="ARBA" id="ARBA00022441"/>
    </source>
</evidence>
<evidence type="ECO:0000313" key="5">
    <source>
        <dbReference type="Proteomes" id="UP001215151"/>
    </source>
</evidence>
<protein>
    <recommendedName>
        <fullName evidence="6">Tip elongation aberrant protein 1</fullName>
    </recommendedName>
</protein>
<feature type="region of interest" description="Disordered" evidence="3">
    <location>
        <begin position="26"/>
        <end position="47"/>
    </location>
</feature>
<proteinExistence type="predicted"/>